<keyword evidence="2" id="KW-1185">Reference proteome</keyword>
<name>A0AAW0TTC0_SCYPA</name>
<dbReference type="Proteomes" id="UP001487740">
    <property type="component" value="Unassembled WGS sequence"/>
</dbReference>
<evidence type="ECO:0000313" key="1">
    <source>
        <dbReference type="EMBL" id="KAK8390807.1"/>
    </source>
</evidence>
<gene>
    <name evidence="1" type="ORF">O3P69_010489</name>
</gene>
<protein>
    <submittedName>
        <fullName evidence="1">Uncharacterized protein</fullName>
    </submittedName>
</protein>
<comment type="caution">
    <text evidence="1">The sequence shown here is derived from an EMBL/GenBank/DDBJ whole genome shotgun (WGS) entry which is preliminary data.</text>
</comment>
<reference evidence="1 2" key="1">
    <citation type="submission" date="2023-03" db="EMBL/GenBank/DDBJ databases">
        <title>High-quality genome of Scylla paramamosain provides insights in environmental adaptation.</title>
        <authorList>
            <person name="Zhang L."/>
        </authorList>
    </citation>
    <scope>NUCLEOTIDE SEQUENCE [LARGE SCALE GENOMIC DNA]</scope>
    <source>
        <strain evidence="1">LZ_2023a</strain>
        <tissue evidence="1">Muscle</tissue>
    </source>
</reference>
<dbReference type="EMBL" id="JARAKH010000025">
    <property type="protein sequence ID" value="KAK8390807.1"/>
    <property type="molecule type" value="Genomic_DNA"/>
</dbReference>
<organism evidence="1 2">
    <name type="scientific">Scylla paramamosain</name>
    <name type="common">Mud crab</name>
    <dbReference type="NCBI Taxonomy" id="85552"/>
    <lineage>
        <taxon>Eukaryota</taxon>
        <taxon>Metazoa</taxon>
        <taxon>Ecdysozoa</taxon>
        <taxon>Arthropoda</taxon>
        <taxon>Crustacea</taxon>
        <taxon>Multicrustacea</taxon>
        <taxon>Malacostraca</taxon>
        <taxon>Eumalacostraca</taxon>
        <taxon>Eucarida</taxon>
        <taxon>Decapoda</taxon>
        <taxon>Pleocyemata</taxon>
        <taxon>Brachyura</taxon>
        <taxon>Eubrachyura</taxon>
        <taxon>Portunoidea</taxon>
        <taxon>Portunidae</taxon>
        <taxon>Portuninae</taxon>
        <taxon>Scylla</taxon>
    </lineage>
</organism>
<dbReference type="AlphaFoldDB" id="A0AAW0TTC0"/>
<proteinExistence type="predicted"/>
<sequence length="257" mass="29206">MRGFVAFSCSGGRRRVLVILVMVMCLLHLLLQHHVLQRFTVFRGAGGKRGKESAVTLRSLTPSNGDSEAKDGYHSDLGNDTVIPLKWRPEVRWPLMVFSTVGRLGNCLNSYAFALAFRDAYPATVAVTQPIVKRIRTVLASENLTLPVIDMKFEQDADEEDALEVVEPDYLKDDMVSHLAPTFQRAVREFREDGGRKVFLLPGYPNRMWMLAQHLSSIRASFRVRAELQQEARRFLEKARKGKGSRFHLRRAAHSPR</sequence>
<accession>A0AAW0TTC0</accession>
<evidence type="ECO:0000313" key="2">
    <source>
        <dbReference type="Proteomes" id="UP001487740"/>
    </source>
</evidence>